<dbReference type="SUPFAM" id="SSF56496">
    <property type="entry name" value="Fibrinogen C-terminal domain-like"/>
    <property type="match status" value="1"/>
</dbReference>
<dbReference type="PANTHER" id="PTHR19143:SF185">
    <property type="entry name" value="ANGIOPOIETIN-RELATED PROTEIN 5"/>
    <property type="match status" value="1"/>
</dbReference>
<evidence type="ECO:0000259" key="1">
    <source>
        <dbReference type="PROSITE" id="PS51406"/>
    </source>
</evidence>
<reference evidence="2" key="1">
    <citation type="submission" date="2017-05" db="UniProtKB">
        <authorList>
            <consortium name="EnsemblMetazoa"/>
        </authorList>
    </citation>
    <scope>IDENTIFICATION</scope>
</reference>
<dbReference type="STRING" id="400682.A0A1X7TSB0"/>
<dbReference type="Gene3D" id="4.10.530.10">
    <property type="entry name" value="Gamma-fibrinogen Carboxyl Terminal Fragment, domain 2"/>
    <property type="match status" value="1"/>
</dbReference>
<dbReference type="AlphaFoldDB" id="A0A1X7TSB0"/>
<dbReference type="PROSITE" id="PS51406">
    <property type="entry name" value="FIBRINOGEN_C_2"/>
    <property type="match status" value="1"/>
</dbReference>
<dbReference type="InterPro" id="IPR050373">
    <property type="entry name" value="Fibrinogen_C-term_domain"/>
</dbReference>
<protein>
    <recommendedName>
        <fullName evidence="1">Fibrinogen C-terminal domain-containing protein</fullName>
    </recommendedName>
</protein>
<accession>A0A1X7TSB0</accession>
<proteinExistence type="predicted"/>
<dbReference type="PROSITE" id="PS00514">
    <property type="entry name" value="FIBRINOGEN_C_1"/>
    <property type="match status" value="1"/>
</dbReference>
<name>A0A1X7TSB0_AMPQE</name>
<dbReference type="PANTHER" id="PTHR19143">
    <property type="entry name" value="FIBRINOGEN/TENASCIN/ANGIOPOEITIN"/>
    <property type="match status" value="1"/>
</dbReference>
<dbReference type="InterPro" id="IPR036056">
    <property type="entry name" value="Fibrinogen-like_C"/>
</dbReference>
<dbReference type="InParanoid" id="A0A1X7TSB0"/>
<dbReference type="InterPro" id="IPR020837">
    <property type="entry name" value="Fibrinogen_CS"/>
</dbReference>
<dbReference type="InterPro" id="IPR002181">
    <property type="entry name" value="Fibrinogen_a/b/g_C_dom"/>
</dbReference>
<sequence>MKFTTRDNDNDNSGGNCADYYNGAWWFNACFQSHLNGRYYTTPTGANRWDGIIWYDWKGDSYSLKFTEMKTRRNN</sequence>
<dbReference type="GO" id="GO:0005615">
    <property type="term" value="C:extracellular space"/>
    <property type="evidence" value="ECO:0007669"/>
    <property type="project" value="TreeGrafter"/>
</dbReference>
<feature type="domain" description="Fibrinogen C-terminal" evidence="1">
    <location>
        <begin position="1"/>
        <end position="75"/>
    </location>
</feature>
<evidence type="ECO:0000313" key="2">
    <source>
        <dbReference type="EnsemblMetazoa" id="Aqu2.1.17990_001"/>
    </source>
</evidence>
<dbReference type="Pfam" id="PF00147">
    <property type="entry name" value="Fibrinogen_C"/>
    <property type="match status" value="1"/>
</dbReference>
<organism evidence="2">
    <name type="scientific">Amphimedon queenslandica</name>
    <name type="common">Sponge</name>
    <dbReference type="NCBI Taxonomy" id="400682"/>
    <lineage>
        <taxon>Eukaryota</taxon>
        <taxon>Metazoa</taxon>
        <taxon>Porifera</taxon>
        <taxon>Demospongiae</taxon>
        <taxon>Heteroscleromorpha</taxon>
        <taxon>Haplosclerida</taxon>
        <taxon>Niphatidae</taxon>
        <taxon>Amphimedon</taxon>
    </lineage>
</organism>
<dbReference type="EnsemblMetazoa" id="Aqu2.1.17990_001">
    <property type="protein sequence ID" value="Aqu2.1.17990_001"/>
    <property type="gene ID" value="Aqu2.1.17990"/>
</dbReference>
<dbReference type="eggNOG" id="KOG2579">
    <property type="taxonomic scope" value="Eukaryota"/>
</dbReference>